<feature type="region of interest" description="Disordered" evidence="4">
    <location>
        <begin position="149"/>
        <end position="170"/>
    </location>
</feature>
<dbReference type="SMART" id="SM00906">
    <property type="entry name" value="Fungal_trans"/>
    <property type="match status" value="1"/>
</dbReference>
<dbReference type="GO" id="GO:0008270">
    <property type="term" value="F:zinc ion binding"/>
    <property type="evidence" value="ECO:0007669"/>
    <property type="project" value="InterPro"/>
</dbReference>
<protein>
    <submittedName>
        <fullName evidence="7">Fungal-specific transcription factor domain-domain-containing protein</fullName>
    </submittedName>
</protein>
<comment type="caution">
    <text evidence="7">The sequence shown here is derived from an EMBL/GenBank/DDBJ whole genome shotgun (WGS) entry which is preliminary data.</text>
</comment>
<sequence length="805" mass="89088">MSHPPPLQPYQTSPFLPPPPLPMLPPVASHSNDGAKSPSAEPSSSLSLSSNQVVSSSKRPIQACGECKRRKIKCNRVYPCGPCLLRGDEATCKEVEKVDPGQTYARVQEVDIISSRVTTLEAQLLALQQTVQNLQRDGSGDGDSADISIADTPRPHSPHIERRRSAEDSVSGIIAHPDEEVAMVLEDFAMGHRMNQVRATKRLNPAADVGGTATTATSPEGILGEARAISEHNPLAFFLPSGFDYILRVLSVLPDAHRSWALVQFYFAKHEWYTKALHAPSFYQECEKLLSLPPYEAARQVRPEFLCVHLMVLCLALHLIEPDIQLQLGWSTQETHDLAKLMFSAAQAVLWASDFLSSHSLDHLQCIVLMGVYQFNVDDQSDASWALLGSAIKVAQNLGLSRLGPETESRKALWPEAWKSFRRREIGRRVWWNLIMLDWSHATAHSATYAAHPSQIHTAAPSNVNDNDMLVDSREFITRSNNIYTESTFNIYKIRFVILYRELVDHLNTTSPASYQFILNMDMRLVQLMDSLPSFFRDAPNLPDDPTKPNLLKESILLGIMAENRLLRLHRPYLTRGFRESKYAPSKDRCVQSARQILRLLGIAGERCPDLLRFWIVIFYSFTAAIVVFLDQTRAPTEETRTTLRSTLALLKTAENVSAAARNAISLLEGLFAAEEEIANAPVVEGSAKRKRDSSGVKEVSDPFQKVVNRLLLAASSPQHDSSSAGNPSPISVTSLGLFEAATPAHTGVFDFLQVNTNQPELDVFVGGGHDDSHAAGLGHLFSSDFGDLSSLLQDFESVQGAEAR</sequence>
<feature type="transmembrane region" description="Helical" evidence="5">
    <location>
        <begin position="612"/>
        <end position="630"/>
    </location>
</feature>
<evidence type="ECO:0000313" key="8">
    <source>
        <dbReference type="Proteomes" id="UP000193467"/>
    </source>
</evidence>
<feature type="domain" description="Zn(2)-C6 fungal-type" evidence="6">
    <location>
        <begin position="63"/>
        <end position="92"/>
    </location>
</feature>
<dbReference type="Gene3D" id="4.10.240.10">
    <property type="entry name" value="Zn(2)-C6 fungal-type DNA-binding domain"/>
    <property type="match status" value="1"/>
</dbReference>
<dbReference type="PANTHER" id="PTHR31001">
    <property type="entry name" value="UNCHARACTERIZED TRANSCRIPTIONAL REGULATORY PROTEIN"/>
    <property type="match status" value="1"/>
</dbReference>
<dbReference type="Pfam" id="PF04082">
    <property type="entry name" value="Fungal_trans"/>
    <property type="match status" value="1"/>
</dbReference>
<dbReference type="PROSITE" id="PS50048">
    <property type="entry name" value="ZN2_CY6_FUNGAL_2"/>
    <property type="match status" value="1"/>
</dbReference>
<dbReference type="InParanoid" id="A0A1Y2FW87"/>
<dbReference type="CDD" id="cd12148">
    <property type="entry name" value="fungal_TF_MHR"/>
    <property type="match status" value="1"/>
</dbReference>
<dbReference type="CDD" id="cd00067">
    <property type="entry name" value="GAL4"/>
    <property type="match status" value="1"/>
</dbReference>
<dbReference type="InterPro" id="IPR007219">
    <property type="entry name" value="XnlR_reg_dom"/>
</dbReference>
<evidence type="ECO:0000259" key="6">
    <source>
        <dbReference type="PROSITE" id="PS50048"/>
    </source>
</evidence>
<dbReference type="GO" id="GO:0003677">
    <property type="term" value="F:DNA binding"/>
    <property type="evidence" value="ECO:0007669"/>
    <property type="project" value="InterPro"/>
</dbReference>
<dbReference type="PANTHER" id="PTHR31001:SF76">
    <property type="entry name" value="ZN(2)-C6 FUNGAL-TYPE DOMAIN-CONTAINING PROTEIN"/>
    <property type="match status" value="1"/>
</dbReference>
<dbReference type="OrthoDB" id="3364175at2759"/>
<dbReference type="InterPro" id="IPR050613">
    <property type="entry name" value="Sec_Metabolite_Reg"/>
</dbReference>
<keyword evidence="5" id="KW-0812">Transmembrane</keyword>
<reference evidence="7 8" key="1">
    <citation type="submission" date="2016-07" db="EMBL/GenBank/DDBJ databases">
        <title>Pervasive Adenine N6-methylation of Active Genes in Fungi.</title>
        <authorList>
            <consortium name="DOE Joint Genome Institute"/>
            <person name="Mondo S.J."/>
            <person name="Dannebaum R.O."/>
            <person name="Kuo R.C."/>
            <person name="Labutti K."/>
            <person name="Haridas S."/>
            <person name="Kuo A."/>
            <person name="Salamov A."/>
            <person name="Ahrendt S.R."/>
            <person name="Lipzen A."/>
            <person name="Sullivan W."/>
            <person name="Andreopoulos W.B."/>
            <person name="Clum A."/>
            <person name="Lindquist E."/>
            <person name="Daum C."/>
            <person name="Ramamoorthy G.K."/>
            <person name="Gryganskyi A."/>
            <person name="Culley D."/>
            <person name="Magnuson J.K."/>
            <person name="James T.Y."/>
            <person name="O'Malley M.A."/>
            <person name="Stajich J.E."/>
            <person name="Spatafora J.W."/>
            <person name="Visel A."/>
            <person name="Grigoriev I.V."/>
        </authorList>
    </citation>
    <scope>NUCLEOTIDE SEQUENCE [LARGE SCALE GENOMIC DNA]</scope>
    <source>
        <strain evidence="7 8">62-1032</strain>
    </source>
</reference>
<feature type="compositionally biased region" description="Pro residues" evidence="4">
    <location>
        <begin position="15"/>
        <end position="25"/>
    </location>
</feature>
<evidence type="ECO:0000256" key="3">
    <source>
        <dbReference type="ARBA" id="ARBA00023242"/>
    </source>
</evidence>
<dbReference type="GO" id="GO:0006351">
    <property type="term" value="P:DNA-templated transcription"/>
    <property type="evidence" value="ECO:0007669"/>
    <property type="project" value="InterPro"/>
</dbReference>
<feature type="compositionally biased region" description="Basic and acidic residues" evidence="4">
    <location>
        <begin position="158"/>
        <end position="167"/>
    </location>
</feature>
<name>A0A1Y2FW87_9BASI</name>
<dbReference type="GO" id="GO:0000981">
    <property type="term" value="F:DNA-binding transcription factor activity, RNA polymerase II-specific"/>
    <property type="evidence" value="ECO:0007669"/>
    <property type="project" value="InterPro"/>
</dbReference>
<dbReference type="AlphaFoldDB" id="A0A1Y2FW87"/>
<keyword evidence="2" id="KW-0479">Metal-binding</keyword>
<organism evidence="7 8">
    <name type="scientific">Leucosporidium creatinivorum</name>
    <dbReference type="NCBI Taxonomy" id="106004"/>
    <lineage>
        <taxon>Eukaryota</taxon>
        <taxon>Fungi</taxon>
        <taxon>Dikarya</taxon>
        <taxon>Basidiomycota</taxon>
        <taxon>Pucciniomycotina</taxon>
        <taxon>Microbotryomycetes</taxon>
        <taxon>Leucosporidiales</taxon>
        <taxon>Leucosporidium</taxon>
    </lineage>
</organism>
<evidence type="ECO:0000313" key="7">
    <source>
        <dbReference type="EMBL" id="ORY88241.1"/>
    </source>
</evidence>
<comment type="subcellular location">
    <subcellularLocation>
        <location evidence="1">Nucleus</location>
    </subcellularLocation>
</comment>
<keyword evidence="3" id="KW-0539">Nucleus</keyword>
<dbReference type="SUPFAM" id="SSF57701">
    <property type="entry name" value="Zn2/Cys6 DNA-binding domain"/>
    <property type="match status" value="1"/>
</dbReference>
<gene>
    <name evidence="7" type="ORF">BCR35DRAFT_301761</name>
</gene>
<evidence type="ECO:0000256" key="4">
    <source>
        <dbReference type="SAM" id="MobiDB-lite"/>
    </source>
</evidence>
<keyword evidence="5" id="KW-0472">Membrane</keyword>
<proteinExistence type="predicted"/>
<dbReference type="InterPro" id="IPR036864">
    <property type="entry name" value="Zn2-C6_fun-type_DNA-bd_sf"/>
</dbReference>
<evidence type="ECO:0000256" key="1">
    <source>
        <dbReference type="ARBA" id="ARBA00004123"/>
    </source>
</evidence>
<accession>A0A1Y2FW87</accession>
<dbReference type="STRING" id="106004.A0A1Y2FW87"/>
<dbReference type="Proteomes" id="UP000193467">
    <property type="component" value="Unassembled WGS sequence"/>
</dbReference>
<keyword evidence="8" id="KW-1185">Reference proteome</keyword>
<dbReference type="PROSITE" id="PS00463">
    <property type="entry name" value="ZN2_CY6_FUNGAL_1"/>
    <property type="match status" value="1"/>
</dbReference>
<dbReference type="SMART" id="SM00066">
    <property type="entry name" value="GAL4"/>
    <property type="match status" value="1"/>
</dbReference>
<evidence type="ECO:0000256" key="2">
    <source>
        <dbReference type="ARBA" id="ARBA00022723"/>
    </source>
</evidence>
<keyword evidence="5" id="KW-1133">Transmembrane helix</keyword>
<dbReference type="EMBL" id="MCGR01000011">
    <property type="protein sequence ID" value="ORY88241.1"/>
    <property type="molecule type" value="Genomic_DNA"/>
</dbReference>
<dbReference type="Pfam" id="PF00172">
    <property type="entry name" value="Zn_clus"/>
    <property type="match status" value="1"/>
</dbReference>
<dbReference type="GO" id="GO:0005634">
    <property type="term" value="C:nucleus"/>
    <property type="evidence" value="ECO:0007669"/>
    <property type="project" value="UniProtKB-SubCell"/>
</dbReference>
<evidence type="ECO:0000256" key="5">
    <source>
        <dbReference type="SAM" id="Phobius"/>
    </source>
</evidence>
<feature type="region of interest" description="Disordered" evidence="4">
    <location>
        <begin position="1"/>
        <end position="54"/>
    </location>
</feature>
<dbReference type="InterPro" id="IPR001138">
    <property type="entry name" value="Zn2Cys6_DnaBD"/>
</dbReference>
<feature type="compositionally biased region" description="Low complexity" evidence="4">
    <location>
        <begin position="35"/>
        <end position="54"/>
    </location>
</feature>